<dbReference type="SUPFAM" id="SSF90123">
    <property type="entry name" value="ABC transporter transmembrane region"/>
    <property type="match status" value="1"/>
</dbReference>
<name>A0A830HEP1_9CHLO</name>
<dbReference type="PANTHER" id="PTHR24221:SF632">
    <property type="entry name" value="ATP-DEPENDENT LIPID A-CORE FLIPPASE"/>
    <property type="match status" value="1"/>
</dbReference>
<organism evidence="11 12">
    <name type="scientific">Pycnococcus provasolii</name>
    <dbReference type="NCBI Taxonomy" id="41880"/>
    <lineage>
        <taxon>Eukaryota</taxon>
        <taxon>Viridiplantae</taxon>
        <taxon>Chlorophyta</taxon>
        <taxon>Pseudoscourfieldiophyceae</taxon>
        <taxon>Pseudoscourfieldiales</taxon>
        <taxon>Pycnococcaceae</taxon>
        <taxon>Pycnococcus</taxon>
    </lineage>
</organism>
<evidence type="ECO:0000259" key="10">
    <source>
        <dbReference type="PROSITE" id="PS50929"/>
    </source>
</evidence>
<evidence type="ECO:0000256" key="2">
    <source>
        <dbReference type="ARBA" id="ARBA00022692"/>
    </source>
</evidence>
<dbReference type="Pfam" id="PF00664">
    <property type="entry name" value="ABC_membrane"/>
    <property type="match status" value="1"/>
</dbReference>
<dbReference type="InterPro" id="IPR003439">
    <property type="entry name" value="ABC_transporter-like_ATP-bd"/>
</dbReference>
<sequence length="788" mass="82380">MAFNVSLSQVTHQLAQLKNALNVFTKAPQKFSLVGSANVSMGVSMSVGAMAVASAAYSSAYAVHDNNNNDDGSLHGFGLGGGHFRALFDHSTFAMSALIGTMCAVNTAKNDARVHPPSAVDAKANSDDDDDTSKAQPQPQPNKHRGGSSSALVELACQYPLEIAISTVAAIISAGASLLHPLVVARLFAVAGTAAAAARAGFPPIAPFVAVAAAFLGLASLRALAAYLRHMAVRRVADHLRLRLFRKLIAHTDVAAYENPIGRHPSAREAWPRLAHAAGEVAKAMCQTLSSALADVTQILGATMALLFISRAMVAAMAGALPLGICAGLAAAEVARRARRSQVQMDRANDALAGEMCREYKAVRAFAMEEVEANRYASRGDTARARFLTATSPALSSAHATIGFLNAGATVLWMYLAATCATSGSADGCAAATDGAVPLANVTRYAQTIAASAASLSASQNALLVGEDAAREVLASLDMPCEIERESPPASSRTAASLPPAGNNVNFPALELRDITFSYPSAMALPGSSGSAPPALSDITLRFERGKSVALVGASGSGKSTVVSLMQHFYDVDHGNVMINGTEIRNIAPADVRKSVFVVSQDSILLPGLSVAENVAYGQEARSGVAPTLPDVWEACRRACANDFIVRALPRGLETVVGFYSGTSPDDDASALAGISGGQRQRLCLSRAFLAAMSDPQHQPSVFIFDEATSALDAATEARVSSNIRKYICESTNAACVFVAHRLHTITEVDEIVVFDNGFVVERGTYAELMKKSNGRFAELARKQGLSL</sequence>
<dbReference type="Gene3D" id="3.40.50.300">
    <property type="entry name" value="P-loop containing nucleotide triphosphate hydrolases"/>
    <property type="match status" value="1"/>
</dbReference>
<dbReference type="InterPro" id="IPR027417">
    <property type="entry name" value="P-loop_NTPase"/>
</dbReference>
<dbReference type="EMBL" id="BNJQ01000006">
    <property type="protein sequence ID" value="GHP03809.1"/>
    <property type="molecule type" value="Genomic_DNA"/>
</dbReference>
<dbReference type="PROSITE" id="PS50929">
    <property type="entry name" value="ABC_TM1F"/>
    <property type="match status" value="1"/>
</dbReference>
<feature type="domain" description="ABC transporter" evidence="9">
    <location>
        <begin position="510"/>
        <end position="782"/>
    </location>
</feature>
<dbReference type="GO" id="GO:0016887">
    <property type="term" value="F:ATP hydrolysis activity"/>
    <property type="evidence" value="ECO:0007669"/>
    <property type="project" value="InterPro"/>
</dbReference>
<dbReference type="InterPro" id="IPR039421">
    <property type="entry name" value="Type_1_exporter"/>
</dbReference>
<keyword evidence="5 8" id="KW-1133">Transmembrane helix</keyword>
<dbReference type="InterPro" id="IPR003593">
    <property type="entry name" value="AAA+_ATPase"/>
</dbReference>
<dbReference type="GO" id="GO:0140359">
    <property type="term" value="F:ABC-type transporter activity"/>
    <property type="evidence" value="ECO:0007669"/>
    <property type="project" value="InterPro"/>
</dbReference>
<dbReference type="PROSITE" id="PS00211">
    <property type="entry name" value="ABC_TRANSPORTER_1"/>
    <property type="match status" value="1"/>
</dbReference>
<keyword evidence="12" id="KW-1185">Reference proteome</keyword>
<keyword evidence="4" id="KW-0067">ATP-binding</keyword>
<feature type="region of interest" description="Disordered" evidence="7">
    <location>
        <begin position="115"/>
        <end position="148"/>
    </location>
</feature>
<reference evidence="11" key="1">
    <citation type="submission" date="2020-10" db="EMBL/GenBank/DDBJ databases">
        <title>Unveiling of a novel bifunctional photoreceptor, Dualchrome1, isolated from a cosmopolitan green alga.</title>
        <authorList>
            <person name="Suzuki S."/>
            <person name="Kawachi M."/>
        </authorList>
    </citation>
    <scope>NUCLEOTIDE SEQUENCE</scope>
    <source>
        <strain evidence="11">NIES 2893</strain>
    </source>
</reference>
<evidence type="ECO:0000256" key="8">
    <source>
        <dbReference type="SAM" id="Phobius"/>
    </source>
</evidence>
<keyword evidence="6 8" id="KW-0472">Membrane</keyword>
<evidence type="ECO:0000313" key="11">
    <source>
        <dbReference type="EMBL" id="GHP03809.1"/>
    </source>
</evidence>
<dbReference type="InterPro" id="IPR011527">
    <property type="entry name" value="ABC1_TM_dom"/>
</dbReference>
<dbReference type="InterPro" id="IPR036640">
    <property type="entry name" value="ABC1_TM_sf"/>
</dbReference>
<accession>A0A830HEP1</accession>
<feature type="domain" description="ABC transmembrane type-1" evidence="10">
    <location>
        <begin position="164"/>
        <end position="419"/>
    </location>
</feature>
<gene>
    <name evidence="11" type="ORF">PPROV_000256300</name>
</gene>
<dbReference type="GO" id="GO:0005524">
    <property type="term" value="F:ATP binding"/>
    <property type="evidence" value="ECO:0007669"/>
    <property type="project" value="UniProtKB-KW"/>
</dbReference>
<dbReference type="InterPro" id="IPR017871">
    <property type="entry name" value="ABC_transporter-like_CS"/>
</dbReference>
<dbReference type="SMART" id="SM00382">
    <property type="entry name" value="AAA"/>
    <property type="match status" value="1"/>
</dbReference>
<keyword evidence="3" id="KW-0547">Nucleotide-binding</keyword>
<evidence type="ECO:0000259" key="9">
    <source>
        <dbReference type="PROSITE" id="PS50893"/>
    </source>
</evidence>
<dbReference type="Pfam" id="PF00005">
    <property type="entry name" value="ABC_tran"/>
    <property type="match status" value="1"/>
</dbReference>
<dbReference type="Proteomes" id="UP000660262">
    <property type="component" value="Unassembled WGS sequence"/>
</dbReference>
<evidence type="ECO:0000256" key="3">
    <source>
        <dbReference type="ARBA" id="ARBA00022741"/>
    </source>
</evidence>
<proteinExistence type="predicted"/>
<evidence type="ECO:0000256" key="5">
    <source>
        <dbReference type="ARBA" id="ARBA00022989"/>
    </source>
</evidence>
<keyword evidence="2 8" id="KW-0812">Transmembrane</keyword>
<evidence type="ECO:0008006" key="13">
    <source>
        <dbReference type="Google" id="ProtNLM"/>
    </source>
</evidence>
<dbReference type="GO" id="GO:0034040">
    <property type="term" value="F:ATPase-coupled lipid transmembrane transporter activity"/>
    <property type="evidence" value="ECO:0007669"/>
    <property type="project" value="TreeGrafter"/>
</dbReference>
<dbReference type="AlphaFoldDB" id="A0A830HEP1"/>
<comment type="caution">
    <text evidence="11">The sequence shown here is derived from an EMBL/GenBank/DDBJ whole genome shotgun (WGS) entry which is preliminary data.</text>
</comment>
<protein>
    <recommendedName>
        <fullName evidence="13">ABC transporter domain-containing protein</fullName>
    </recommendedName>
</protein>
<evidence type="ECO:0000313" key="12">
    <source>
        <dbReference type="Proteomes" id="UP000660262"/>
    </source>
</evidence>
<evidence type="ECO:0000256" key="7">
    <source>
        <dbReference type="SAM" id="MobiDB-lite"/>
    </source>
</evidence>
<feature type="transmembrane region" description="Helical" evidence="8">
    <location>
        <begin position="208"/>
        <end position="228"/>
    </location>
</feature>
<dbReference type="SUPFAM" id="SSF52540">
    <property type="entry name" value="P-loop containing nucleoside triphosphate hydrolases"/>
    <property type="match status" value="1"/>
</dbReference>
<evidence type="ECO:0000256" key="6">
    <source>
        <dbReference type="ARBA" id="ARBA00023136"/>
    </source>
</evidence>
<dbReference type="GO" id="GO:0016020">
    <property type="term" value="C:membrane"/>
    <property type="evidence" value="ECO:0007669"/>
    <property type="project" value="UniProtKB-SubCell"/>
</dbReference>
<dbReference type="PANTHER" id="PTHR24221">
    <property type="entry name" value="ATP-BINDING CASSETTE SUB-FAMILY B"/>
    <property type="match status" value="1"/>
</dbReference>
<evidence type="ECO:0000256" key="4">
    <source>
        <dbReference type="ARBA" id="ARBA00022840"/>
    </source>
</evidence>
<dbReference type="OrthoDB" id="6500128at2759"/>
<feature type="transmembrane region" description="Helical" evidence="8">
    <location>
        <begin position="315"/>
        <end position="335"/>
    </location>
</feature>
<dbReference type="PROSITE" id="PS50893">
    <property type="entry name" value="ABC_TRANSPORTER_2"/>
    <property type="match status" value="1"/>
</dbReference>
<comment type="subcellular location">
    <subcellularLocation>
        <location evidence="1">Membrane</location>
        <topology evidence="1">Multi-pass membrane protein</topology>
    </subcellularLocation>
</comment>
<dbReference type="Gene3D" id="1.20.1560.10">
    <property type="entry name" value="ABC transporter type 1, transmembrane domain"/>
    <property type="match status" value="1"/>
</dbReference>
<evidence type="ECO:0000256" key="1">
    <source>
        <dbReference type="ARBA" id="ARBA00004141"/>
    </source>
</evidence>